<name>A0A0C2I7U0_9PSED</name>
<sequence length="84" mass="9638">MYSYGKERKSDALKSSVNPALKRRWRLAPIRPRCDYSERLIFHIIIKNYLNIQFCAVSDIAIASKPAPTGFVPYANSMFDTDPL</sequence>
<organism evidence="1 2">
    <name type="scientific">Pseudomonas batumici</name>
    <dbReference type="NCBI Taxonomy" id="226910"/>
    <lineage>
        <taxon>Bacteria</taxon>
        <taxon>Pseudomonadati</taxon>
        <taxon>Pseudomonadota</taxon>
        <taxon>Gammaproteobacteria</taxon>
        <taxon>Pseudomonadales</taxon>
        <taxon>Pseudomonadaceae</taxon>
        <taxon>Pseudomonas</taxon>
    </lineage>
</organism>
<evidence type="ECO:0000313" key="1">
    <source>
        <dbReference type="EMBL" id="KIH81152.1"/>
    </source>
</evidence>
<dbReference type="Proteomes" id="UP000031535">
    <property type="component" value="Unassembled WGS sequence"/>
</dbReference>
<dbReference type="AlphaFoldDB" id="A0A0C2I7U0"/>
<dbReference type="EMBL" id="JXDG01000065">
    <property type="protein sequence ID" value="KIH81152.1"/>
    <property type="molecule type" value="Genomic_DNA"/>
</dbReference>
<dbReference type="STRING" id="226910.UCMB321_5127"/>
<dbReference type="PATRIC" id="fig|226910.6.peg.5116"/>
<keyword evidence="2" id="KW-1185">Reference proteome</keyword>
<protein>
    <submittedName>
        <fullName evidence="1">Uncharacterized protein</fullName>
    </submittedName>
</protein>
<comment type="caution">
    <text evidence="1">The sequence shown here is derived from an EMBL/GenBank/DDBJ whole genome shotgun (WGS) entry which is preliminary data.</text>
</comment>
<proteinExistence type="predicted"/>
<gene>
    <name evidence="1" type="ORF">UCMB321_5127</name>
</gene>
<reference evidence="1 2" key="1">
    <citation type="submission" date="2015-01" db="EMBL/GenBank/DDBJ databases">
        <title>Complete genome of Pseudomonas batumici UCM B-321 producer of the batumin antibiotic with strong antistaphilococcal and potential anticancer activity.</title>
        <authorList>
            <person name="Klochko V.V."/>
            <person name="Zelena L.B."/>
            <person name="Elena K.A."/>
            <person name="Reva O.N."/>
        </authorList>
    </citation>
    <scope>NUCLEOTIDE SEQUENCE [LARGE SCALE GENOMIC DNA]</scope>
    <source>
        <strain evidence="1 2">UCM B-321</strain>
    </source>
</reference>
<evidence type="ECO:0000313" key="2">
    <source>
        <dbReference type="Proteomes" id="UP000031535"/>
    </source>
</evidence>
<accession>A0A0C2I7U0</accession>